<accession>A0A3P7WMV2</accession>
<organism evidence="2 3">
    <name type="scientific">Brugia timori</name>
    <dbReference type="NCBI Taxonomy" id="42155"/>
    <lineage>
        <taxon>Eukaryota</taxon>
        <taxon>Metazoa</taxon>
        <taxon>Ecdysozoa</taxon>
        <taxon>Nematoda</taxon>
        <taxon>Chromadorea</taxon>
        <taxon>Rhabditida</taxon>
        <taxon>Spirurina</taxon>
        <taxon>Spiruromorpha</taxon>
        <taxon>Filarioidea</taxon>
        <taxon>Onchocercidae</taxon>
        <taxon>Brugia</taxon>
    </lineage>
</organism>
<name>A0A3P7WMV2_9BILA</name>
<dbReference type="EMBL" id="UZAG01003141">
    <property type="protein sequence ID" value="VDO14855.1"/>
    <property type="molecule type" value="Genomic_DNA"/>
</dbReference>
<evidence type="ECO:0000313" key="2">
    <source>
        <dbReference type="EMBL" id="VDO14855.1"/>
    </source>
</evidence>
<dbReference type="Proteomes" id="UP000280834">
    <property type="component" value="Unassembled WGS sequence"/>
</dbReference>
<reference evidence="2 3" key="1">
    <citation type="submission" date="2018-11" db="EMBL/GenBank/DDBJ databases">
        <authorList>
            <consortium name="Pathogen Informatics"/>
        </authorList>
    </citation>
    <scope>NUCLEOTIDE SEQUENCE [LARGE SCALE GENOMIC DNA]</scope>
</reference>
<feature type="region of interest" description="Disordered" evidence="1">
    <location>
        <begin position="1"/>
        <end position="34"/>
    </location>
</feature>
<proteinExistence type="predicted"/>
<gene>
    <name evidence="2" type="ORF">BTMF_LOCUS3471</name>
</gene>
<evidence type="ECO:0000313" key="3">
    <source>
        <dbReference type="Proteomes" id="UP000280834"/>
    </source>
</evidence>
<dbReference type="AlphaFoldDB" id="A0A3P7WMV2"/>
<protein>
    <submittedName>
        <fullName evidence="2">Uncharacterized protein</fullName>
    </submittedName>
</protein>
<sequence length="34" mass="3948">MVLSQHHETGPQHPGFHHQISVPQCPESRFSQRK</sequence>
<feature type="compositionally biased region" description="Basic and acidic residues" evidence="1">
    <location>
        <begin position="1"/>
        <end position="10"/>
    </location>
</feature>
<evidence type="ECO:0000256" key="1">
    <source>
        <dbReference type="SAM" id="MobiDB-lite"/>
    </source>
</evidence>
<keyword evidence="3" id="KW-1185">Reference proteome</keyword>